<keyword evidence="1" id="KW-1133">Transmembrane helix</keyword>
<evidence type="ECO:0000256" key="1">
    <source>
        <dbReference type="SAM" id="Phobius"/>
    </source>
</evidence>
<name>A0A2S5SXZ6_9BURK</name>
<dbReference type="AlphaFoldDB" id="A0A2S5SXZ6"/>
<gene>
    <name evidence="2" type="ORF">C1704_01695</name>
</gene>
<keyword evidence="1" id="KW-0472">Membrane</keyword>
<proteinExistence type="predicted"/>
<protein>
    <submittedName>
        <fullName evidence="2">Uncharacterized protein</fullName>
    </submittedName>
</protein>
<keyword evidence="3" id="KW-1185">Reference proteome</keyword>
<accession>A0A2S5SXZ6</accession>
<evidence type="ECO:0000313" key="3">
    <source>
        <dbReference type="Proteomes" id="UP000238605"/>
    </source>
</evidence>
<sequence length="108" mass="11939">MDFLRTLLASAASLLLRLLVVVFSLVFLASLAVAGLVAALVLSVWALLRGRRPTVADFGLFRRYRWTDIHTRTRAWTAGRGTARAPGEVIDVEVRELPPRQGNTQPRG</sequence>
<reference evidence="2 3" key="1">
    <citation type="submission" date="2018-02" db="EMBL/GenBank/DDBJ databases">
        <title>Reclassifiation of [Polyangium] brachysporum DSM 7029 as Guopingzhaonella breviflexa gen. nov., sp. nov., a member of the family Comamonadaceae.</title>
        <authorList>
            <person name="Tang B."/>
        </authorList>
    </citation>
    <scope>NUCLEOTIDE SEQUENCE [LARGE SCALE GENOMIC DNA]</scope>
    <source>
        <strain evidence="2 3">BCRC 80649</strain>
    </source>
</reference>
<evidence type="ECO:0000313" key="2">
    <source>
        <dbReference type="EMBL" id="PPE67606.1"/>
    </source>
</evidence>
<feature type="transmembrane region" description="Helical" evidence="1">
    <location>
        <begin position="20"/>
        <end position="48"/>
    </location>
</feature>
<keyword evidence="1" id="KW-0812">Transmembrane</keyword>
<dbReference type="RefSeq" id="WP_104300390.1">
    <property type="nucleotide sequence ID" value="NZ_PSNX01000002.1"/>
</dbReference>
<comment type="caution">
    <text evidence="2">The sequence shown here is derived from an EMBL/GenBank/DDBJ whole genome shotgun (WGS) entry which is preliminary data.</text>
</comment>
<dbReference type="Proteomes" id="UP000238605">
    <property type="component" value="Unassembled WGS sequence"/>
</dbReference>
<organism evidence="2 3">
    <name type="scientific">Caldimonas caldifontis</name>
    <dbReference type="NCBI Taxonomy" id="1452508"/>
    <lineage>
        <taxon>Bacteria</taxon>
        <taxon>Pseudomonadati</taxon>
        <taxon>Pseudomonadota</taxon>
        <taxon>Betaproteobacteria</taxon>
        <taxon>Burkholderiales</taxon>
        <taxon>Sphaerotilaceae</taxon>
        <taxon>Caldimonas</taxon>
    </lineage>
</organism>
<dbReference type="EMBL" id="PSNX01000002">
    <property type="protein sequence ID" value="PPE67606.1"/>
    <property type="molecule type" value="Genomic_DNA"/>
</dbReference>